<evidence type="ECO:0000256" key="1">
    <source>
        <dbReference type="SAM" id="Phobius"/>
    </source>
</evidence>
<organism evidence="2 3">
    <name type="scientific">Aeromonas schubertii</name>
    <dbReference type="NCBI Taxonomy" id="652"/>
    <lineage>
        <taxon>Bacteria</taxon>
        <taxon>Pseudomonadati</taxon>
        <taxon>Pseudomonadota</taxon>
        <taxon>Gammaproteobacteria</taxon>
        <taxon>Aeromonadales</taxon>
        <taxon>Aeromonadaceae</taxon>
        <taxon>Aeromonas</taxon>
    </lineage>
</organism>
<proteinExistence type="predicted"/>
<sequence>MKWYLSVLKQYAVFRGRARRKEFWMFTLINLVVIAALFMVMAMVGSPEVAAMVTFIYPLAVCLPALAVNVRRLHDVDRSGWWLLISLIPLVGPLVLLYFQVSAGTAGPNRFGDDPKATTLSLE</sequence>
<comment type="caution">
    <text evidence="2">The sequence shown here is derived from an EMBL/GenBank/DDBJ whole genome shotgun (WGS) entry which is preliminary data.</text>
</comment>
<keyword evidence="1" id="KW-0812">Transmembrane</keyword>
<dbReference type="RefSeq" id="WP_050667270.1">
    <property type="nucleotide sequence ID" value="NZ_CDDB01000072.1"/>
</dbReference>
<keyword evidence="3" id="KW-1185">Reference proteome</keyword>
<keyword evidence="1" id="KW-1133">Transmembrane helix</keyword>
<name>A0ABS7VEJ2_9GAMM</name>
<accession>A0ABS7VEJ2</accession>
<feature type="transmembrane region" description="Helical" evidence="1">
    <location>
        <begin position="49"/>
        <end position="68"/>
    </location>
</feature>
<dbReference type="EMBL" id="JAIRBT010000023">
    <property type="protein sequence ID" value="MBZ6067575.1"/>
    <property type="molecule type" value="Genomic_DNA"/>
</dbReference>
<protein>
    <submittedName>
        <fullName evidence="2">DUF805 domain-containing protein</fullName>
    </submittedName>
</protein>
<dbReference type="Proteomes" id="UP000774958">
    <property type="component" value="Unassembled WGS sequence"/>
</dbReference>
<dbReference type="InterPro" id="IPR008523">
    <property type="entry name" value="DUF805"/>
</dbReference>
<reference evidence="2 3" key="1">
    <citation type="submission" date="2021-09" db="EMBL/GenBank/DDBJ databases">
        <title>Aeromonas schubertii isolated from Asian sea bass.</title>
        <authorList>
            <person name="Pinpimai K."/>
        </authorList>
    </citation>
    <scope>NUCLEOTIDE SEQUENCE [LARGE SCALE GENOMIC DNA]</scope>
    <source>
        <strain evidence="2 3">CHULA2021a</strain>
    </source>
</reference>
<evidence type="ECO:0000313" key="3">
    <source>
        <dbReference type="Proteomes" id="UP000774958"/>
    </source>
</evidence>
<keyword evidence="1" id="KW-0472">Membrane</keyword>
<feature type="transmembrane region" description="Helical" evidence="1">
    <location>
        <begin position="80"/>
        <end position="101"/>
    </location>
</feature>
<evidence type="ECO:0000313" key="2">
    <source>
        <dbReference type="EMBL" id="MBZ6067575.1"/>
    </source>
</evidence>
<dbReference type="Pfam" id="PF05656">
    <property type="entry name" value="DUF805"/>
    <property type="match status" value="1"/>
</dbReference>
<dbReference type="PANTHER" id="PTHR34980:SF2">
    <property type="entry name" value="INNER MEMBRANE PROTEIN YHAH-RELATED"/>
    <property type="match status" value="1"/>
</dbReference>
<gene>
    <name evidence="2" type="ORF">LA374_15350</name>
</gene>
<dbReference type="PANTHER" id="PTHR34980">
    <property type="entry name" value="INNER MEMBRANE PROTEIN-RELATED-RELATED"/>
    <property type="match status" value="1"/>
</dbReference>
<feature type="transmembrane region" description="Helical" evidence="1">
    <location>
        <begin position="23"/>
        <end position="43"/>
    </location>
</feature>